<dbReference type="Pfam" id="PF00440">
    <property type="entry name" value="TetR_N"/>
    <property type="match status" value="1"/>
</dbReference>
<dbReference type="GO" id="GO:0003700">
    <property type="term" value="F:DNA-binding transcription factor activity"/>
    <property type="evidence" value="ECO:0007669"/>
    <property type="project" value="TreeGrafter"/>
</dbReference>
<keyword evidence="5" id="KW-1185">Reference proteome</keyword>
<accession>A0A810L8T1</accession>
<feature type="DNA-binding region" description="H-T-H motif" evidence="2">
    <location>
        <begin position="41"/>
        <end position="60"/>
    </location>
</feature>
<dbReference type="SUPFAM" id="SSF46689">
    <property type="entry name" value="Homeodomain-like"/>
    <property type="match status" value="1"/>
</dbReference>
<dbReference type="InterPro" id="IPR036271">
    <property type="entry name" value="Tet_transcr_reg_TetR-rel_C_sf"/>
</dbReference>
<dbReference type="AlphaFoldDB" id="A0A810L8T1"/>
<dbReference type="EMBL" id="AP023354">
    <property type="protein sequence ID" value="BCJ31944.1"/>
    <property type="molecule type" value="Genomic_DNA"/>
</dbReference>
<dbReference type="Proteomes" id="UP000680750">
    <property type="component" value="Chromosome"/>
</dbReference>
<dbReference type="Pfam" id="PF19344">
    <property type="entry name" value="TetR_C_32"/>
    <property type="match status" value="1"/>
</dbReference>
<dbReference type="GO" id="GO:0000976">
    <property type="term" value="F:transcription cis-regulatory region binding"/>
    <property type="evidence" value="ECO:0007669"/>
    <property type="project" value="TreeGrafter"/>
</dbReference>
<evidence type="ECO:0000259" key="3">
    <source>
        <dbReference type="PROSITE" id="PS50977"/>
    </source>
</evidence>
<dbReference type="InterPro" id="IPR009057">
    <property type="entry name" value="Homeodomain-like_sf"/>
</dbReference>
<dbReference type="InterPro" id="IPR001647">
    <property type="entry name" value="HTH_TetR"/>
</dbReference>
<dbReference type="RefSeq" id="WP_030449707.1">
    <property type="nucleotide sequence ID" value="NZ_AP023354.1"/>
</dbReference>
<proteinExistence type="predicted"/>
<dbReference type="PANTHER" id="PTHR30055">
    <property type="entry name" value="HTH-TYPE TRANSCRIPTIONAL REGULATOR RUTR"/>
    <property type="match status" value="1"/>
</dbReference>
<name>A0A810L8T1_9ACTN</name>
<feature type="domain" description="HTH tetR-type" evidence="3">
    <location>
        <begin position="19"/>
        <end position="78"/>
    </location>
</feature>
<evidence type="ECO:0000313" key="4">
    <source>
        <dbReference type="EMBL" id="BCJ31944.1"/>
    </source>
</evidence>
<gene>
    <name evidence="4" type="ORF">Asera_60520</name>
</gene>
<reference evidence="4" key="1">
    <citation type="submission" date="2020-08" db="EMBL/GenBank/DDBJ databases">
        <title>Whole genome shotgun sequence of Actinocatenispora sera NBRC 101916.</title>
        <authorList>
            <person name="Komaki H."/>
            <person name="Tamura T."/>
        </authorList>
    </citation>
    <scope>NUCLEOTIDE SEQUENCE</scope>
    <source>
        <strain evidence="4">NBRC 101916</strain>
    </source>
</reference>
<dbReference type="SUPFAM" id="SSF48498">
    <property type="entry name" value="Tetracyclin repressor-like, C-terminal domain"/>
    <property type="match status" value="1"/>
</dbReference>
<protein>
    <submittedName>
        <fullName evidence="4">TetR family transcriptional regulator</fullName>
    </submittedName>
</protein>
<dbReference type="OrthoDB" id="4542604at2"/>
<dbReference type="PROSITE" id="PS50977">
    <property type="entry name" value="HTH_TETR_2"/>
    <property type="match status" value="1"/>
</dbReference>
<sequence>MTGSQQTDGRARRWAAHRQQRRAELVDAAVAAIEAAGIDVGFDAIAEQAGVSRTVLYRYFDSRDELQVAVAQRAVELLLAKLTRPLHSGAAPRSLITSLVRAHVRWLDEHPELYRLIATRSAAVPAGREAFTAGEKLFAAQLADLLGHYMTLLGVADDALEPIAYGLIGMVEAAGDWWVRRHELGDRRLIGQRRLVESLGDSIWYVIDGHLRARGVELDPDRPLPTGGDDD</sequence>
<dbReference type="KEGG" id="aser:Asera_60520"/>
<dbReference type="InterPro" id="IPR045823">
    <property type="entry name" value="TetR_C_32"/>
</dbReference>
<dbReference type="PRINTS" id="PR00455">
    <property type="entry name" value="HTHTETR"/>
</dbReference>
<evidence type="ECO:0000313" key="5">
    <source>
        <dbReference type="Proteomes" id="UP000680750"/>
    </source>
</evidence>
<evidence type="ECO:0000256" key="1">
    <source>
        <dbReference type="ARBA" id="ARBA00023125"/>
    </source>
</evidence>
<dbReference type="Gene3D" id="1.10.357.10">
    <property type="entry name" value="Tetracycline Repressor, domain 2"/>
    <property type="match status" value="1"/>
</dbReference>
<dbReference type="PANTHER" id="PTHR30055:SF160">
    <property type="entry name" value="TRANSCRIPTIONAL REGULATORY PROTEIN (PROBABLY ASNC-FAMILY)-RELATED"/>
    <property type="match status" value="1"/>
</dbReference>
<dbReference type="InterPro" id="IPR050109">
    <property type="entry name" value="HTH-type_TetR-like_transc_reg"/>
</dbReference>
<keyword evidence="1 2" id="KW-0238">DNA-binding</keyword>
<organism evidence="4 5">
    <name type="scientific">Actinocatenispora sera</name>
    <dbReference type="NCBI Taxonomy" id="390989"/>
    <lineage>
        <taxon>Bacteria</taxon>
        <taxon>Bacillati</taxon>
        <taxon>Actinomycetota</taxon>
        <taxon>Actinomycetes</taxon>
        <taxon>Micromonosporales</taxon>
        <taxon>Micromonosporaceae</taxon>
        <taxon>Actinocatenispora</taxon>
    </lineage>
</organism>
<evidence type="ECO:0000256" key="2">
    <source>
        <dbReference type="PROSITE-ProRule" id="PRU00335"/>
    </source>
</evidence>